<dbReference type="Proteomes" id="UP000813461">
    <property type="component" value="Unassembled WGS sequence"/>
</dbReference>
<evidence type="ECO:0000256" key="1">
    <source>
        <dbReference type="ARBA" id="ARBA00004141"/>
    </source>
</evidence>
<sequence>MAIPNRGPELVGVNITFVATAFVAYTLRCFVRLKMVKAFGRDDCLMGLALVFFIAYAVSSNIGVKFGTGRHHRDLSQRNIERARHCWYFCYIFYSWAMILAKMSIGFLLLRISVKRLHTWILYLAMATSVIAGGAFFFVTTFQCYPISYFWNRSTQKGACVTNDLIVGLAFTYSLFSIISDFTFAIIPGFLVWNLQLKRRAKIALIPLIAMGCIASAAVIARLPYLVKFNSPDFLYDTTDIAIWSTVEQGLAITAGSLATLRPIFFLAMSRLGFSTQGTRQRPSGAGQSGPLKSPGTYGSQQKSESLRPDVYKLSNVIETRTSHDSGHGDGDVPKSPNWYNGGYQQSSSKESKKVAKKSTADNESEKGLKMKSRNSSEDEEGMHIMVSKSFYITDEERSIAASREGPYR</sequence>
<evidence type="ECO:0000256" key="3">
    <source>
        <dbReference type="ARBA" id="ARBA00022989"/>
    </source>
</evidence>
<dbReference type="AlphaFoldDB" id="A0A8K0QXA6"/>
<dbReference type="GO" id="GO:0016020">
    <property type="term" value="C:membrane"/>
    <property type="evidence" value="ECO:0007669"/>
    <property type="project" value="UniProtKB-SubCell"/>
</dbReference>
<evidence type="ECO:0000256" key="6">
    <source>
        <dbReference type="SAM" id="MobiDB-lite"/>
    </source>
</evidence>
<comment type="subcellular location">
    <subcellularLocation>
        <location evidence="1">Membrane</location>
        <topology evidence="1">Multi-pass membrane protein</topology>
    </subcellularLocation>
</comment>
<evidence type="ECO:0000256" key="4">
    <source>
        <dbReference type="ARBA" id="ARBA00023136"/>
    </source>
</evidence>
<gene>
    <name evidence="9" type="ORF">FB567DRAFT_195124</name>
</gene>
<reference evidence="9" key="1">
    <citation type="journal article" date="2021" name="Nat. Commun.">
        <title>Genetic determinants of endophytism in the Arabidopsis root mycobiome.</title>
        <authorList>
            <person name="Mesny F."/>
            <person name="Miyauchi S."/>
            <person name="Thiergart T."/>
            <person name="Pickel B."/>
            <person name="Atanasova L."/>
            <person name="Karlsson M."/>
            <person name="Huettel B."/>
            <person name="Barry K.W."/>
            <person name="Haridas S."/>
            <person name="Chen C."/>
            <person name="Bauer D."/>
            <person name="Andreopoulos W."/>
            <person name="Pangilinan J."/>
            <person name="LaButti K."/>
            <person name="Riley R."/>
            <person name="Lipzen A."/>
            <person name="Clum A."/>
            <person name="Drula E."/>
            <person name="Henrissat B."/>
            <person name="Kohler A."/>
            <person name="Grigoriev I.V."/>
            <person name="Martin F.M."/>
            <person name="Hacquard S."/>
        </authorList>
    </citation>
    <scope>NUCLEOTIDE SEQUENCE</scope>
    <source>
        <strain evidence="9">MPI-SDFR-AT-0120</strain>
    </source>
</reference>
<keyword evidence="3 7" id="KW-1133">Transmembrane helix</keyword>
<evidence type="ECO:0000259" key="8">
    <source>
        <dbReference type="Pfam" id="PF20684"/>
    </source>
</evidence>
<feature type="region of interest" description="Disordered" evidence="6">
    <location>
        <begin position="277"/>
        <end position="306"/>
    </location>
</feature>
<feature type="compositionally biased region" description="Basic and acidic residues" evidence="6">
    <location>
        <begin position="350"/>
        <end position="369"/>
    </location>
</feature>
<feature type="transmembrane region" description="Helical" evidence="7">
    <location>
        <begin position="165"/>
        <end position="191"/>
    </location>
</feature>
<feature type="transmembrane region" description="Helical" evidence="7">
    <location>
        <begin position="122"/>
        <end position="145"/>
    </location>
</feature>
<feature type="transmembrane region" description="Helical" evidence="7">
    <location>
        <begin position="86"/>
        <end position="110"/>
    </location>
</feature>
<comment type="similarity">
    <text evidence="5">Belongs to the SAT4 family.</text>
</comment>
<evidence type="ECO:0000313" key="9">
    <source>
        <dbReference type="EMBL" id="KAH7073196.1"/>
    </source>
</evidence>
<dbReference type="OrthoDB" id="3936451at2759"/>
<keyword evidence="4 7" id="KW-0472">Membrane</keyword>
<evidence type="ECO:0000313" key="10">
    <source>
        <dbReference type="Proteomes" id="UP000813461"/>
    </source>
</evidence>
<proteinExistence type="inferred from homology"/>
<feature type="transmembrane region" description="Helical" evidence="7">
    <location>
        <begin position="43"/>
        <end position="66"/>
    </location>
</feature>
<dbReference type="Pfam" id="PF20684">
    <property type="entry name" value="Fung_rhodopsin"/>
    <property type="match status" value="1"/>
</dbReference>
<feature type="compositionally biased region" description="Basic and acidic residues" evidence="6">
    <location>
        <begin position="321"/>
        <end position="333"/>
    </location>
</feature>
<feature type="domain" description="Rhodopsin" evidence="8">
    <location>
        <begin position="27"/>
        <end position="265"/>
    </location>
</feature>
<dbReference type="EMBL" id="JAGMVJ010000022">
    <property type="protein sequence ID" value="KAH7073196.1"/>
    <property type="molecule type" value="Genomic_DNA"/>
</dbReference>
<name>A0A8K0QXA6_9PLEO</name>
<dbReference type="InterPro" id="IPR052337">
    <property type="entry name" value="SAT4-like"/>
</dbReference>
<organism evidence="9 10">
    <name type="scientific">Paraphoma chrysanthemicola</name>
    <dbReference type="NCBI Taxonomy" id="798071"/>
    <lineage>
        <taxon>Eukaryota</taxon>
        <taxon>Fungi</taxon>
        <taxon>Dikarya</taxon>
        <taxon>Ascomycota</taxon>
        <taxon>Pezizomycotina</taxon>
        <taxon>Dothideomycetes</taxon>
        <taxon>Pleosporomycetidae</taxon>
        <taxon>Pleosporales</taxon>
        <taxon>Pleosporineae</taxon>
        <taxon>Phaeosphaeriaceae</taxon>
        <taxon>Paraphoma</taxon>
    </lineage>
</organism>
<evidence type="ECO:0000256" key="5">
    <source>
        <dbReference type="ARBA" id="ARBA00038359"/>
    </source>
</evidence>
<keyword evidence="2 7" id="KW-0812">Transmembrane</keyword>
<comment type="caution">
    <text evidence="9">The sequence shown here is derived from an EMBL/GenBank/DDBJ whole genome shotgun (WGS) entry which is preliminary data.</text>
</comment>
<evidence type="ECO:0000256" key="7">
    <source>
        <dbReference type="SAM" id="Phobius"/>
    </source>
</evidence>
<dbReference type="PANTHER" id="PTHR33048:SF96">
    <property type="entry name" value="INTEGRAL MEMBRANE PROTEIN"/>
    <property type="match status" value="1"/>
</dbReference>
<feature type="region of interest" description="Disordered" evidence="6">
    <location>
        <begin position="321"/>
        <end position="409"/>
    </location>
</feature>
<accession>A0A8K0QXA6</accession>
<evidence type="ECO:0000256" key="2">
    <source>
        <dbReference type="ARBA" id="ARBA00022692"/>
    </source>
</evidence>
<feature type="transmembrane region" description="Helical" evidence="7">
    <location>
        <begin position="203"/>
        <end position="221"/>
    </location>
</feature>
<keyword evidence="10" id="KW-1185">Reference proteome</keyword>
<dbReference type="InterPro" id="IPR049326">
    <property type="entry name" value="Rhodopsin_dom_fungi"/>
</dbReference>
<dbReference type="PANTHER" id="PTHR33048">
    <property type="entry name" value="PTH11-LIKE INTEGRAL MEMBRANE PROTEIN (AFU_ORTHOLOGUE AFUA_5G11245)"/>
    <property type="match status" value="1"/>
</dbReference>
<feature type="transmembrane region" description="Helical" evidence="7">
    <location>
        <begin position="12"/>
        <end position="31"/>
    </location>
</feature>
<protein>
    <recommendedName>
        <fullName evidence="8">Rhodopsin domain-containing protein</fullName>
    </recommendedName>
</protein>